<keyword evidence="7" id="KW-1185">Reference proteome</keyword>
<dbReference type="InterPro" id="IPR035952">
    <property type="entry name" value="Rhomboid-like_sf"/>
</dbReference>
<feature type="transmembrane region" description="Helical" evidence="5">
    <location>
        <begin position="44"/>
        <end position="63"/>
    </location>
</feature>
<evidence type="ECO:0008006" key="8">
    <source>
        <dbReference type="Google" id="ProtNLM"/>
    </source>
</evidence>
<dbReference type="Proteomes" id="UP001499854">
    <property type="component" value="Unassembled WGS sequence"/>
</dbReference>
<feature type="transmembrane region" description="Helical" evidence="5">
    <location>
        <begin position="159"/>
        <end position="180"/>
    </location>
</feature>
<comment type="subcellular location">
    <subcellularLocation>
        <location evidence="1">Membrane</location>
        <topology evidence="1">Multi-pass membrane protein</topology>
    </subcellularLocation>
</comment>
<feature type="transmembrane region" description="Helical" evidence="5">
    <location>
        <begin position="6"/>
        <end position="23"/>
    </location>
</feature>
<evidence type="ECO:0000256" key="4">
    <source>
        <dbReference type="ARBA" id="ARBA00023136"/>
    </source>
</evidence>
<evidence type="ECO:0000256" key="1">
    <source>
        <dbReference type="ARBA" id="ARBA00004141"/>
    </source>
</evidence>
<accession>A0ABN2RWK1</accession>
<keyword evidence="4 5" id="KW-0472">Membrane</keyword>
<reference evidence="6 7" key="1">
    <citation type="journal article" date="2019" name="Int. J. Syst. Evol. Microbiol.">
        <title>The Global Catalogue of Microorganisms (GCM) 10K type strain sequencing project: providing services to taxonomists for standard genome sequencing and annotation.</title>
        <authorList>
            <consortium name="The Broad Institute Genomics Platform"/>
            <consortium name="The Broad Institute Genome Sequencing Center for Infectious Disease"/>
            <person name="Wu L."/>
            <person name="Ma J."/>
        </authorList>
    </citation>
    <scope>NUCLEOTIDE SEQUENCE [LARGE SCALE GENOMIC DNA]</scope>
    <source>
        <strain evidence="6 7">JCM 16013</strain>
    </source>
</reference>
<feature type="transmembrane region" description="Helical" evidence="5">
    <location>
        <begin position="216"/>
        <end position="233"/>
    </location>
</feature>
<name>A0ABN2RWK1_9ACTN</name>
<sequence length="272" mass="30545">MRTGWIELAAIPAALLVVYLLRTNGWASDHARRAWAWLKEWARLAPFTTVLWLLVAVHAWMLIGLSPRLRDAVLLTHSTTLAHLKHEPLTVLFGSAIWTDVDELLFMTFTAVIYLAPLERWLGTWRTVLAFLAGHIGATVLIALWIEETVLITPEQDRVYARTIDVGISYGAYCCAALLAYRLRWPFRLSVWALLLAYLLYQASLTDFDAAVDYTSLGHLVAFAIGLLLYPLTRTDRARRHRLDPWIKIPAATSAFSGAGDSADNETTSLAR</sequence>
<dbReference type="Gene3D" id="1.20.1540.10">
    <property type="entry name" value="Rhomboid-like"/>
    <property type="match status" value="1"/>
</dbReference>
<dbReference type="InterPro" id="IPR046862">
    <property type="entry name" value="Rhomboid_2"/>
</dbReference>
<organism evidence="6 7">
    <name type="scientific">Catenulispora subtropica</name>
    <dbReference type="NCBI Taxonomy" id="450798"/>
    <lineage>
        <taxon>Bacteria</taxon>
        <taxon>Bacillati</taxon>
        <taxon>Actinomycetota</taxon>
        <taxon>Actinomycetes</taxon>
        <taxon>Catenulisporales</taxon>
        <taxon>Catenulisporaceae</taxon>
        <taxon>Catenulispora</taxon>
    </lineage>
</organism>
<feature type="transmembrane region" description="Helical" evidence="5">
    <location>
        <begin position="91"/>
        <end position="116"/>
    </location>
</feature>
<keyword evidence="3 5" id="KW-1133">Transmembrane helix</keyword>
<dbReference type="RefSeq" id="WP_344658633.1">
    <property type="nucleotide sequence ID" value="NZ_BAAAQM010000022.1"/>
</dbReference>
<keyword evidence="2 5" id="KW-0812">Transmembrane</keyword>
<gene>
    <name evidence="6" type="ORF">GCM10009838_40630</name>
</gene>
<dbReference type="EMBL" id="BAAAQM010000022">
    <property type="protein sequence ID" value="GAA1976226.1"/>
    <property type="molecule type" value="Genomic_DNA"/>
</dbReference>
<comment type="caution">
    <text evidence="6">The sequence shown here is derived from an EMBL/GenBank/DDBJ whole genome shotgun (WGS) entry which is preliminary data.</text>
</comment>
<evidence type="ECO:0000256" key="2">
    <source>
        <dbReference type="ARBA" id="ARBA00022692"/>
    </source>
</evidence>
<feature type="transmembrane region" description="Helical" evidence="5">
    <location>
        <begin position="187"/>
        <end position="204"/>
    </location>
</feature>
<dbReference type="Pfam" id="PF20401">
    <property type="entry name" value="Rhomboid_2"/>
    <property type="match status" value="1"/>
</dbReference>
<evidence type="ECO:0000313" key="6">
    <source>
        <dbReference type="EMBL" id="GAA1976226.1"/>
    </source>
</evidence>
<proteinExistence type="predicted"/>
<feature type="transmembrane region" description="Helical" evidence="5">
    <location>
        <begin position="128"/>
        <end position="147"/>
    </location>
</feature>
<evidence type="ECO:0000313" key="7">
    <source>
        <dbReference type="Proteomes" id="UP001499854"/>
    </source>
</evidence>
<protein>
    <recommendedName>
        <fullName evidence="8">Transmembrane protein</fullName>
    </recommendedName>
</protein>
<dbReference type="SUPFAM" id="SSF144091">
    <property type="entry name" value="Rhomboid-like"/>
    <property type="match status" value="1"/>
</dbReference>
<evidence type="ECO:0000256" key="5">
    <source>
        <dbReference type="SAM" id="Phobius"/>
    </source>
</evidence>
<evidence type="ECO:0000256" key="3">
    <source>
        <dbReference type="ARBA" id="ARBA00022989"/>
    </source>
</evidence>